<gene>
    <name evidence="2" type="ORF">SAMN04488557_1991</name>
</gene>
<dbReference type="RefSeq" id="WP_092867525.1">
    <property type="nucleotide sequence ID" value="NZ_FPCH01000002.1"/>
</dbReference>
<dbReference type="OrthoDB" id="453470at2"/>
<dbReference type="Proteomes" id="UP000199423">
    <property type="component" value="Unassembled WGS sequence"/>
</dbReference>
<dbReference type="EMBL" id="FPCH01000002">
    <property type="protein sequence ID" value="SFV33444.1"/>
    <property type="molecule type" value="Genomic_DNA"/>
</dbReference>
<evidence type="ECO:0000313" key="3">
    <source>
        <dbReference type="Proteomes" id="UP000199423"/>
    </source>
</evidence>
<feature type="region of interest" description="Disordered" evidence="1">
    <location>
        <begin position="194"/>
        <end position="220"/>
    </location>
</feature>
<protein>
    <recommendedName>
        <fullName evidence="4">Sulfotransferase family protein</fullName>
    </recommendedName>
</protein>
<sequence length="262" mass="29757">MKMHDADLILFHGMKRSGNHAVLDWMTDNVHGIRHFNNVFPLRIELEQPGFYEFPVALGDFLREQKRWSDVFAKAPAHTICSIEDWNFGHEYFSGAERTLNILLLRSAENLFASRIHKAFKMRMAAYPRELDHVMRRAMNVWVDHVEALLENSGQPDFVVIVFDDWVTKPAYREAVASRLGFKAVAQPRVSRAKAGGGSSFDGHAHVAGTDPSSLLRRPDRLGPAERDLLEQVLADAMIVEAQRKLDAFLPSQEYLKETTSA</sequence>
<reference evidence="3" key="1">
    <citation type="submission" date="2016-10" db="EMBL/GenBank/DDBJ databases">
        <authorList>
            <person name="Varghese N."/>
            <person name="Submissions S."/>
        </authorList>
    </citation>
    <scope>NUCLEOTIDE SEQUENCE [LARGE SCALE GENOMIC DNA]</scope>
    <source>
        <strain evidence="3">DSM 1565</strain>
    </source>
</reference>
<dbReference type="AlphaFoldDB" id="A0A1I7NFK0"/>
<evidence type="ECO:0008006" key="4">
    <source>
        <dbReference type="Google" id="ProtNLM"/>
    </source>
</evidence>
<name>A0A1I7NFK0_9HYPH</name>
<evidence type="ECO:0000313" key="2">
    <source>
        <dbReference type="EMBL" id="SFV33444.1"/>
    </source>
</evidence>
<accession>A0A1I7NFK0</accession>
<keyword evidence="3" id="KW-1185">Reference proteome</keyword>
<evidence type="ECO:0000256" key="1">
    <source>
        <dbReference type="SAM" id="MobiDB-lite"/>
    </source>
</evidence>
<proteinExistence type="predicted"/>
<organism evidence="2 3">
    <name type="scientific">Hyphomicrobium facile</name>
    <dbReference type="NCBI Taxonomy" id="51670"/>
    <lineage>
        <taxon>Bacteria</taxon>
        <taxon>Pseudomonadati</taxon>
        <taxon>Pseudomonadota</taxon>
        <taxon>Alphaproteobacteria</taxon>
        <taxon>Hyphomicrobiales</taxon>
        <taxon>Hyphomicrobiaceae</taxon>
        <taxon>Hyphomicrobium</taxon>
    </lineage>
</organism>
<dbReference type="InterPro" id="IPR027417">
    <property type="entry name" value="P-loop_NTPase"/>
</dbReference>
<dbReference type="SUPFAM" id="SSF52540">
    <property type="entry name" value="P-loop containing nucleoside triphosphate hydrolases"/>
    <property type="match status" value="1"/>
</dbReference>